<feature type="domain" description="Winged helix-turn helix" evidence="2">
    <location>
        <begin position="80"/>
        <end position="131"/>
    </location>
</feature>
<dbReference type="Gene3D" id="3.30.420.10">
    <property type="entry name" value="Ribonuclease H-like superfamily/Ribonuclease H"/>
    <property type="match status" value="1"/>
</dbReference>
<dbReference type="VEuPathDB" id="FungiDB:H257_11777"/>
<dbReference type="Pfam" id="PF13592">
    <property type="entry name" value="HTH_33"/>
    <property type="match status" value="1"/>
</dbReference>
<dbReference type="InterPro" id="IPR036397">
    <property type="entry name" value="RNaseH_sf"/>
</dbReference>
<dbReference type="PANTHER" id="PTHR33939">
    <property type="entry name" value="PROTEIN CBG22215"/>
    <property type="match status" value="1"/>
</dbReference>
<feature type="domain" description="Tc1-like transposase DDE" evidence="1">
    <location>
        <begin position="221"/>
        <end position="355"/>
    </location>
</feature>
<dbReference type="EMBL" id="KI913148">
    <property type="protein sequence ID" value="ETV73678.1"/>
    <property type="molecule type" value="Genomic_DNA"/>
</dbReference>
<proteinExistence type="predicted"/>
<reference evidence="3" key="1">
    <citation type="submission" date="2013-12" db="EMBL/GenBank/DDBJ databases">
        <title>The Genome Sequence of Aphanomyces astaci APO3.</title>
        <authorList>
            <consortium name="The Broad Institute Genomics Platform"/>
            <person name="Russ C."/>
            <person name="Tyler B."/>
            <person name="van West P."/>
            <person name="Dieguez-Uribeondo J."/>
            <person name="Young S.K."/>
            <person name="Zeng Q."/>
            <person name="Gargeya S."/>
            <person name="Fitzgerald M."/>
            <person name="Abouelleil A."/>
            <person name="Alvarado L."/>
            <person name="Chapman S.B."/>
            <person name="Gainer-Dewar J."/>
            <person name="Goldberg J."/>
            <person name="Griggs A."/>
            <person name="Gujja S."/>
            <person name="Hansen M."/>
            <person name="Howarth C."/>
            <person name="Imamovic A."/>
            <person name="Ireland A."/>
            <person name="Larimer J."/>
            <person name="McCowan C."/>
            <person name="Murphy C."/>
            <person name="Pearson M."/>
            <person name="Poon T.W."/>
            <person name="Priest M."/>
            <person name="Roberts A."/>
            <person name="Saif S."/>
            <person name="Shea T."/>
            <person name="Sykes S."/>
            <person name="Wortman J."/>
            <person name="Nusbaum C."/>
            <person name="Birren B."/>
        </authorList>
    </citation>
    <scope>NUCLEOTIDE SEQUENCE [LARGE SCALE GENOMIC DNA]</scope>
    <source>
        <strain evidence="3">APO3</strain>
    </source>
</reference>
<name>W4G417_APHAT</name>
<evidence type="ECO:0000313" key="3">
    <source>
        <dbReference type="EMBL" id="ETV73678.1"/>
    </source>
</evidence>
<dbReference type="InterPro" id="IPR038717">
    <property type="entry name" value="Tc1-like_DDE_dom"/>
</dbReference>
<dbReference type="PANTHER" id="PTHR33939:SF1">
    <property type="entry name" value="DUF4371 DOMAIN-CONTAINING PROTEIN"/>
    <property type="match status" value="1"/>
</dbReference>
<dbReference type="SUPFAM" id="SSF46689">
    <property type="entry name" value="Homeodomain-like"/>
    <property type="match status" value="1"/>
</dbReference>
<evidence type="ECO:0000259" key="2">
    <source>
        <dbReference type="Pfam" id="PF13592"/>
    </source>
</evidence>
<evidence type="ECO:0000259" key="1">
    <source>
        <dbReference type="Pfam" id="PF13358"/>
    </source>
</evidence>
<organism evidence="3">
    <name type="scientific">Aphanomyces astaci</name>
    <name type="common">Crayfish plague agent</name>
    <dbReference type="NCBI Taxonomy" id="112090"/>
    <lineage>
        <taxon>Eukaryota</taxon>
        <taxon>Sar</taxon>
        <taxon>Stramenopiles</taxon>
        <taxon>Oomycota</taxon>
        <taxon>Saprolegniomycetes</taxon>
        <taxon>Saprolegniales</taxon>
        <taxon>Verrucalvaceae</taxon>
        <taxon>Aphanomyces</taxon>
    </lineage>
</organism>
<dbReference type="GeneID" id="20813773"/>
<dbReference type="OrthoDB" id="78033at2759"/>
<dbReference type="RefSeq" id="XP_009837104.1">
    <property type="nucleotide sequence ID" value="XM_009838802.1"/>
</dbReference>
<protein>
    <recommendedName>
        <fullName evidence="4">Tc1-like transposase DDE domain-containing protein</fullName>
    </recommendedName>
</protein>
<sequence>MLSAAEKLLLEGSVSECLGIGSATISRIVANWNQFHDPTFPPTSDKRGHRPRSVAHHFTTEIREIIKQANDTCTPVSATTICDDLKRTYNVDVAVRTMRRVLGRMGFKHQKGKTRFYLAETEANVAFRAKYLRKKINNRVQESGADAMPALPETWVDESRLRKTKSGKGPRVCIVGAGIVKLEGDKLVGRMVESSLKMWPSQRRAKRKNRNISNDDDDDYHGNFNAELLEMWFANLCSTLRDTYGPTNIHMDGARYHKRNTTASPTSVNKKVDIQAWLTIEGIEFGQELTKAELLELVKARRRPPIYAAQVIATNCGHTLYYTPPYHPELQPIKLIWGAVKNKIARRPSKTVAELITRLHAHFNELDDELWVSAYRKVQGFEDAYLETVNETPLVEDDVVSNDGDDPDVSELLDEFDDNVEY</sequence>
<dbReference type="InterPro" id="IPR025959">
    <property type="entry name" value="Winged_HTH_dom"/>
</dbReference>
<evidence type="ECO:0008006" key="4">
    <source>
        <dbReference type="Google" id="ProtNLM"/>
    </source>
</evidence>
<dbReference type="Pfam" id="PF13358">
    <property type="entry name" value="DDE_3"/>
    <property type="match status" value="1"/>
</dbReference>
<dbReference type="AlphaFoldDB" id="W4G417"/>
<accession>W4G417</accession>
<dbReference type="InterPro" id="IPR009057">
    <property type="entry name" value="Homeodomain-like_sf"/>
</dbReference>
<gene>
    <name evidence="3" type="ORF">H257_11777</name>
</gene>
<dbReference type="GO" id="GO:0003676">
    <property type="term" value="F:nucleic acid binding"/>
    <property type="evidence" value="ECO:0007669"/>
    <property type="project" value="InterPro"/>
</dbReference>